<protein>
    <submittedName>
        <fullName evidence="1">Uncharacterized protein</fullName>
    </submittedName>
</protein>
<dbReference type="AlphaFoldDB" id="A0A834IA66"/>
<proteinExistence type="predicted"/>
<keyword evidence="2" id="KW-1185">Reference proteome</keyword>
<gene>
    <name evidence="1" type="ORF">GWI33_012414</name>
</gene>
<comment type="caution">
    <text evidence="1">The sequence shown here is derived from an EMBL/GenBank/DDBJ whole genome shotgun (WGS) entry which is preliminary data.</text>
</comment>
<dbReference type="EMBL" id="JAACXV010011819">
    <property type="protein sequence ID" value="KAF7274923.1"/>
    <property type="molecule type" value="Genomic_DNA"/>
</dbReference>
<sequence length="132" mass="14022">SNPDKMGTHLRQVLCEAEMRLQELGGLLDEPCGAALNTRASFSSMLSAGSTSSVTGCAGGDTEKQAVAWGRKAKTLKRLVLGFTQARPPDVPSLVALDITSKNTISVRLAEPTSQESSITTKFLGSFKAFFE</sequence>
<evidence type="ECO:0000313" key="1">
    <source>
        <dbReference type="EMBL" id="KAF7274923.1"/>
    </source>
</evidence>
<feature type="non-terminal residue" evidence="1">
    <location>
        <position position="1"/>
    </location>
</feature>
<dbReference type="OrthoDB" id="2428204at2759"/>
<organism evidence="1 2">
    <name type="scientific">Rhynchophorus ferrugineus</name>
    <name type="common">Red palm weevil</name>
    <name type="synonym">Curculio ferrugineus</name>
    <dbReference type="NCBI Taxonomy" id="354439"/>
    <lineage>
        <taxon>Eukaryota</taxon>
        <taxon>Metazoa</taxon>
        <taxon>Ecdysozoa</taxon>
        <taxon>Arthropoda</taxon>
        <taxon>Hexapoda</taxon>
        <taxon>Insecta</taxon>
        <taxon>Pterygota</taxon>
        <taxon>Neoptera</taxon>
        <taxon>Endopterygota</taxon>
        <taxon>Coleoptera</taxon>
        <taxon>Polyphaga</taxon>
        <taxon>Cucujiformia</taxon>
        <taxon>Curculionidae</taxon>
        <taxon>Dryophthorinae</taxon>
        <taxon>Rhynchophorus</taxon>
    </lineage>
</organism>
<dbReference type="Proteomes" id="UP000625711">
    <property type="component" value="Unassembled WGS sequence"/>
</dbReference>
<evidence type="ECO:0000313" key="2">
    <source>
        <dbReference type="Proteomes" id="UP000625711"/>
    </source>
</evidence>
<name>A0A834IA66_RHYFE</name>
<reference evidence="1" key="1">
    <citation type="submission" date="2020-08" db="EMBL/GenBank/DDBJ databases">
        <title>Genome sequencing and assembly of the red palm weevil Rhynchophorus ferrugineus.</title>
        <authorList>
            <person name="Dias G.B."/>
            <person name="Bergman C.M."/>
            <person name="Manee M."/>
        </authorList>
    </citation>
    <scope>NUCLEOTIDE SEQUENCE</scope>
    <source>
        <strain evidence="1">AA-2017</strain>
        <tissue evidence="1">Whole larva</tissue>
    </source>
</reference>
<accession>A0A834IA66</accession>